<evidence type="ECO:0008006" key="4">
    <source>
        <dbReference type="Google" id="ProtNLM"/>
    </source>
</evidence>
<reference evidence="2" key="1">
    <citation type="journal article" date="2020" name="Stud. Mycol.">
        <title>101 Dothideomycetes genomes: a test case for predicting lifestyles and emergence of pathogens.</title>
        <authorList>
            <person name="Haridas S."/>
            <person name="Albert R."/>
            <person name="Binder M."/>
            <person name="Bloem J."/>
            <person name="Labutti K."/>
            <person name="Salamov A."/>
            <person name="Andreopoulos B."/>
            <person name="Baker S."/>
            <person name="Barry K."/>
            <person name="Bills G."/>
            <person name="Bluhm B."/>
            <person name="Cannon C."/>
            <person name="Castanera R."/>
            <person name="Culley D."/>
            <person name="Daum C."/>
            <person name="Ezra D."/>
            <person name="Gonzalez J."/>
            <person name="Henrissat B."/>
            <person name="Kuo A."/>
            <person name="Liang C."/>
            <person name="Lipzen A."/>
            <person name="Lutzoni F."/>
            <person name="Magnuson J."/>
            <person name="Mondo S."/>
            <person name="Nolan M."/>
            <person name="Ohm R."/>
            <person name="Pangilinan J."/>
            <person name="Park H.-J."/>
            <person name="Ramirez L."/>
            <person name="Alfaro M."/>
            <person name="Sun H."/>
            <person name="Tritt A."/>
            <person name="Yoshinaga Y."/>
            <person name="Zwiers L.-H."/>
            <person name="Turgeon B."/>
            <person name="Goodwin S."/>
            <person name="Spatafora J."/>
            <person name="Crous P."/>
            <person name="Grigoriev I."/>
        </authorList>
    </citation>
    <scope>NUCLEOTIDE SEQUENCE</scope>
    <source>
        <strain evidence="2">ATCC 16933</strain>
    </source>
</reference>
<evidence type="ECO:0000256" key="1">
    <source>
        <dbReference type="SAM" id="SignalP"/>
    </source>
</evidence>
<name>A0A6A6NMD5_9PEZI</name>
<gene>
    <name evidence="2" type="ORF">BDY21DRAFT_358068</name>
</gene>
<dbReference type="Proteomes" id="UP000799766">
    <property type="component" value="Unassembled WGS sequence"/>
</dbReference>
<accession>A0A6A6NMD5</accession>
<proteinExistence type="predicted"/>
<keyword evidence="3" id="KW-1185">Reference proteome</keyword>
<feature type="chain" id="PRO_5025545352" description="Secreted protein" evidence="1">
    <location>
        <begin position="21"/>
        <end position="76"/>
    </location>
</feature>
<feature type="signal peptide" evidence="1">
    <location>
        <begin position="1"/>
        <end position="20"/>
    </location>
</feature>
<protein>
    <recommendedName>
        <fullName evidence="4">Secreted protein</fullName>
    </recommendedName>
</protein>
<organism evidence="2 3">
    <name type="scientific">Lineolata rhizophorae</name>
    <dbReference type="NCBI Taxonomy" id="578093"/>
    <lineage>
        <taxon>Eukaryota</taxon>
        <taxon>Fungi</taxon>
        <taxon>Dikarya</taxon>
        <taxon>Ascomycota</taxon>
        <taxon>Pezizomycotina</taxon>
        <taxon>Dothideomycetes</taxon>
        <taxon>Dothideomycetes incertae sedis</taxon>
        <taxon>Lineolatales</taxon>
        <taxon>Lineolataceae</taxon>
        <taxon>Lineolata</taxon>
    </lineage>
</organism>
<dbReference type="EMBL" id="MU001703">
    <property type="protein sequence ID" value="KAF2452819.1"/>
    <property type="molecule type" value="Genomic_DNA"/>
</dbReference>
<keyword evidence="1" id="KW-0732">Signal</keyword>
<dbReference type="AlphaFoldDB" id="A0A6A6NMD5"/>
<sequence>MMNLVAWLPLELLNFLLVKSPSFLCLHPRDSFIAASCGFCSLSGADVFLPGLLAAEVERKVLELTSLDVIWLECSA</sequence>
<evidence type="ECO:0000313" key="3">
    <source>
        <dbReference type="Proteomes" id="UP000799766"/>
    </source>
</evidence>
<evidence type="ECO:0000313" key="2">
    <source>
        <dbReference type="EMBL" id="KAF2452819.1"/>
    </source>
</evidence>